<accession>A0A840I0I7</accession>
<dbReference type="Proteomes" id="UP000563524">
    <property type="component" value="Unassembled WGS sequence"/>
</dbReference>
<dbReference type="EMBL" id="JACHOB010000001">
    <property type="protein sequence ID" value="MBB4657855.1"/>
    <property type="molecule type" value="Genomic_DNA"/>
</dbReference>
<evidence type="ECO:0000313" key="2">
    <source>
        <dbReference type="EMBL" id="MBB4657855.1"/>
    </source>
</evidence>
<proteinExistence type="predicted"/>
<sequence length="121" mass="12628">MRPGRLGLALLGAAEPSLASAGGGVVTVCQARDALLLERARLAARLDAPAPPGAEAPPSAADFARLEGLGAEELKGRYGDPRMTALQDRLDALRPLAEERGCPPPDLERTAEDLLRQGRAP</sequence>
<evidence type="ECO:0000313" key="3">
    <source>
        <dbReference type="Proteomes" id="UP000563524"/>
    </source>
</evidence>
<dbReference type="AlphaFoldDB" id="A0A840I0I7"/>
<reference evidence="2 3" key="1">
    <citation type="submission" date="2020-08" db="EMBL/GenBank/DDBJ databases">
        <title>Genomic Encyclopedia of Type Strains, Phase IV (KMG-IV): sequencing the most valuable type-strain genomes for metagenomic binning, comparative biology and taxonomic classification.</title>
        <authorList>
            <person name="Goeker M."/>
        </authorList>
    </citation>
    <scope>NUCLEOTIDE SEQUENCE [LARGE SCALE GENOMIC DNA]</scope>
    <source>
        <strain evidence="2 3">DSM 102850</strain>
    </source>
</reference>
<protein>
    <submittedName>
        <fullName evidence="2">Uncharacterized protein</fullName>
    </submittedName>
</protein>
<gene>
    <name evidence="2" type="ORF">GGQ59_000355</name>
</gene>
<comment type="caution">
    <text evidence="2">The sequence shown here is derived from an EMBL/GenBank/DDBJ whole genome shotgun (WGS) entry which is preliminary data.</text>
</comment>
<evidence type="ECO:0000256" key="1">
    <source>
        <dbReference type="SAM" id="MobiDB-lite"/>
    </source>
</evidence>
<dbReference type="RefSeq" id="WP_183815270.1">
    <property type="nucleotide sequence ID" value="NZ_JACHOB010000001.1"/>
</dbReference>
<organism evidence="2 3">
    <name type="scientific">Parvularcula dongshanensis</name>
    <dbReference type="NCBI Taxonomy" id="1173995"/>
    <lineage>
        <taxon>Bacteria</taxon>
        <taxon>Pseudomonadati</taxon>
        <taxon>Pseudomonadota</taxon>
        <taxon>Alphaproteobacteria</taxon>
        <taxon>Parvularculales</taxon>
        <taxon>Parvularculaceae</taxon>
        <taxon>Parvularcula</taxon>
    </lineage>
</organism>
<keyword evidence="3" id="KW-1185">Reference proteome</keyword>
<name>A0A840I0I7_9PROT</name>
<feature type="region of interest" description="Disordered" evidence="1">
    <location>
        <begin position="97"/>
        <end position="121"/>
    </location>
</feature>